<dbReference type="GO" id="GO:0000166">
    <property type="term" value="F:nucleotide binding"/>
    <property type="evidence" value="ECO:0007669"/>
    <property type="project" value="UniProtKB-KW"/>
</dbReference>
<proteinExistence type="inferred from homology"/>
<organism evidence="7 8">
    <name type="scientific">Candidatus Viridilinea mediisalina</name>
    <dbReference type="NCBI Taxonomy" id="2024553"/>
    <lineage>
        <taxon>Bacteria</taxon>
        <taxon>Bacillati</taxon>
        <taxon>Chloroflexota</taxon>
        <taxon>Chloroflexia</taxon>
        <taxon>Chloroflexales</taxon>
        <taxon>Chloroflexineae</taxon>
        <taxon>Oscillochloridaceae</taxon>
        <taxon>Candidatus Viridilinea</taxon>
    </lineage>
</organism>
<keyword evidence="7" id="KW-0808">Transferase</keyword>
<comment type="similarity">
    <text evidence="6">Belongs to the HepT RNase toxin family.</text>
</comment>
<dbReference type="GO" id="GO:0016787">
    <property type="term" value="F:hydrolase activity"/>
    <property type="evidence" value="ECO:0007669"/>
    <property type="project" value="UniProtKB-KW"/>
</dbReference>
<protein>
    <submittedName>
        <fullName evidence="7">Nucleotidyltransferase</fullName>
    </submittedName>
</protein>
<evidence type="ECO:0000256" key="3">
    <source>
        <dbReference type="ARBA" id="ARBA00022722"/>
    </source>
</evidence>
<evidence type="ECO:0000313" key="7">
    <source>
        <dbReference type="EMBL" id="PDW01148.1"/>
    </source>
</evidence>
<dbReference type="Proteomes" id="UP000220527">
    <property type="component" value="Unassembled WGS sequence"/>
</dbReference>
<dbReference type="Pfam" id="PF01934">
    <property type="entry name" value="HepT-like"/>
    <property type="match status" value="1"/>
</dbReference>
<keyword evidence="3" id="KW-0540">Nuclease</keyword>
<sequence>MPRDYRLYLDDILESIRRIERYTKNLDFATFSADEMRIDAVVRNLEIIGEAAKHIPPEQRALVPKIQWRKIAGLRDIAVHQYFGISLAIIWDVVKLHLDDLKHAVMFLLADTDKV</sequence>
<comment type="caution">
    <text evidence="7">The sequence shown here is derived from an EMBL/GenBank/DDBJ whole genome shotgun (WGS) entry which is preliminary data.</text>
</comment>
<keyword evidence="4" id="KW-0547">Nucleotide-binding</keyword>
<dbReference type="PANTHER" id="PTHR34139">
    <property type="entry name" value="UPF0331 PROTEIN MJ0127"/>
    <property type="match status" value="1"/>
</dbReference>
<dbReference type="InterPro" id="IPR008201">
    <property type="entry name" value="HepT-like"/>
</dbReference>
<keyword evidence="8" id="KW-1185">Reference proteome</keyword>
<keyword evidence="5" id="KW-0378">Hydrolase</keyword>
<evidence type="ECO:0000256" key="6">
    <source>
        <dbReference type="ARBA" id="ARBA00024207"/>
    </source>
</evidence>
<dbReference type="GO" id="GO:0016740">
    <property type="term" value="F:transferase activity"/>
    <property type="evidence" value="ECO:0007669"/>
    <property type="project" value="UniProtKB-KW"/>
</dbReference>
<dbReference type="RefSeq" id="WP_097645785.1">
    <property type="nucleotide sequence ID" value="NZ_NQWI01000152.1"/>
</dbReference>
<keyword evidence="1" id="KW-0597">Phosphoprotein</keyword>
<dbReference type="EMBL" id="NQWI01000152">
    <property type="protein sequence ID" value="PDW01148.1"/>
    <property type="molecule type" value="Genomic_DNA"/>
</dbReference>
<dbReference type="InterPro" id="IPR037038">
    <property type="entry name" value="HepT-like_sf"/>
</dbReference>
<evidence type="ECO:0000256" key="2">
    <source>
        <dbReference type="ARBA" id="ARBA00022649"/>
    </source>
</evidence>
<keyword evidence="2" id="KW-1277">Toxin-antitoxin system</keyword>
<evidence type="ECO:0000256" key="4">
    <source>
        <dbReference type="ARBA" id="ARBA00022741"/>
    </source>
</evidence>
<gene>
    <name evidence="7" type="ORF">CJ255_19625</name>
</gene>
<evidence type="ECO:0000313" key="8">
    <source>
        <dbReference type="Proteomes" id="UP000220527"/>
    </source>
</evidence>
<accession>A0A2A6REP9</accession>
<dbReference type="GO" id="GO:0110001">
    <property type="term" value="C:toxin-antitoxin complex"/>
    <property type="evidence" value="ECO:0007669"/>
    <property type="project" value="InterPro"/>
</dbReference>
<dbReference type="OrthoDB" id="9810538at2"/>
<evidence type="ECO:0000256" key="1">
    <source>
        <dbReference type="ARBA" id="ARBA00022553"/>
    </source>
</evidence>
<dbReference type="GO" id="GO:0004540">
    <property type="term" value="F:RNA nuclease activity"/>
    <property type="evidence" value="ECO:0007669"/>
    <property type="project" value="InterPro"/>
</dbReference>
<dbReference type="Gene3D" id="1.20.120.580">
    <property type="entry name" value="bsu32300-like"/>
    <property type="match status" value="1"/>
</dbReference>
<name>A0A2A6REP9_9CHLR</name>
<dbReference type="PANTHER" id="PTHR34139:SF1">
    <property type="entry name" value="RNASE MJ1380-RELATED"/>
    <property type="match status" value="1"/>
</dbReference>
<dbReference type="InterPro" id="IPR051813">
    <property type="entry name" value="HepT_RNase_toxin"/>
</dbReference>
<dbReference type="AlphaFoldDB" id="A0A2A6REP9"/>
<reference evidence="8" key="1">
    <citation type="submission" date="2017-08" db="EMBL/GenBank/DDBJ databases">
        <authorList>
            <person name="Grouzdev D.S."/>
            <person name="Gaisin V.A."/>
            <person name="Rysina M.S."/>
            <person name="Gorlenko V.M."/>
        </authorList>
    </citation>
    <scope>NUCLEOTIDE SEQUENCE [LARGE SCALE GENOMIC DNA]</scope>
    <source>
        <strain evidence="8">Kir15-3F</strain>
    </source>
</reference>
<evidence type="ECO:0000256" key="5">
    <source>
        <dbReference type="ARBA" id="ARBA00022801"/>
    </source>
</evidence>